<dbReference type="PANTHER" id="PTHR42756">
    <property type="entry name" value="TRANSCRIPTIONAL REGULATOR, MARR"/>
    <property type="match status" value="1"/>
</dbReference>
<keyword evidence="1" id="KW-0805">Transcription regulation</keyword>
<dbReference type="PROSITE" id="PS50995">
    <property type="entry name" value="HTH_MARR_2"/>
    <property type="match status" value="1"/>
</dbReference>
<dbReference type="InterPro" id="IPR023187">
    <property type="entry name" value="Tscrpt_reg_MarR-type_CS"/>
</dbReference>
<feature type="domain" description="HTH marR-type" evidence="4">
    <location>
        <begin position="1"/>
        <end position="140"/>
    </location>
</feature>
<dbReference type="EMBL" id="FNNG01000002">
    <property type="protein sequence ID" value="SDW46219.1"/>
    <property type="molecule type" value="Genomic_DNA"/>
</dbReference>
<dbReference type="SUPFAM" id="SSF46785">
    <property type="entry name" value="Winged helix' DNA-binding domain"/>
    <property type="match status" value="1"/>
</dbReference>
<dbReference type="Pfam" id="PF01047">
    <property type="entry name" value="MarR"/>
    <property type="match status" value="1"/>
</dbReference>
<name>A0A1H2TSG5_9FIRM</name>
<dbReference type="PRINTS" id="PR00598">
    <property type="entry name" value="HTHMARR"/>
</dbReference>
<dbReference type="Proteomes" id="UP000198828">
    <property type="component" value="Unassembled WGS sequence"/>
</dbReference>
<evidence type="ECO:0000259" key="4">
    <source>
        <dbReference type="PROSITE" id="PS50995"/>
    </source>
</evidence>
<dbReference type="AlphaFoldDB" id="A0A1H2TSG5"/>
<evidence type="ECO:0000313" key="6">
    <source>
        <dbReference type="Proteomes" id="UP000198828"/>
    </source>
</evidence>
<organism evidence="5 6">
    <name type="scientific">Tepidimicrobium xylanilyticum</name>
    <dbReference type="NCBI Taxonomy" id="1123352"/>
    <lineage>
        <taxon>Bacteria</taxon>
        <taxon>Bacillati</taxon>
        <taxon>Bacillota</taxon>
        <taxon>Tissierellia</taxon>
        <taxon>Tissierellales</taxon>
        <taxon>Tepidimicrobiaceae</taxon>
        <taxon>Tepidimicrobium</taxon>
    </lineage>
</organism>
<evidence type="ECO:0000256" key="1">
    <source>
        <dbReference type="ARBA" id="ARBA00023015"/>
    </source>
</evidence>
<protein>
    <submittedName>
        <fullName evidence="5">DNA-binding transcriptional regulator, MarR family</fullName>
    </submittedName>
</protein>
<gene>
    <name evidence="5" type="ORF">SAMN05660923_00781</name>
</gene>
<sequence>MELKETSEMIADYIKGCNDIIHKKGHKIAQEYGLTYDQFHILIFLCKKGTPTINEISSKFSRAQNTISEKISRLEEKELVKRVGDPEDRRITRVILTEKGLDLIQTIKRERSTRVIYQALEKMEGQEIENLLINLSKLYKYLREEV</sequence>
<dbReference type="InterPro" id="IPR036388">
    <property type="entry name" value="WH-like_DNA-bd_sf"/>
</dbReference>
<reference evidence="5 6" key="1">
    <citation type="submission" date="2016-10" db="EMBL/GenBank/DDBJ databases">
        <authorList>
            <person name="de Groot N.N."/>
        </authorList>
    </citation>
    <scope>NUCLEOTIDE SEQUENCE [LARGE SCALE GENOMIC DNA]</scope>
    <source>
        <strain evidence="5 6">DSM 23310</strain>
    </source>
</reference>
<dbReference type="OrthoDB" id="1706997at2"/>
<evidence type="ECO:0000256" key="3">
    <source>
        <dbReference type="ARBA" id="ARBA00023163"/>
    </source>
</evidence>
<evidence type="ECO:0000313" key="5">
    <source>
        <dbReference type="EMBL" id="SDW46219.1"/>
    </source>
</evidence>
<dbReference type="InterPro" id="IPR000835">
    <property type="entry name" value="HTH_MarR-typ"/>
</dbReference>
<dbReference type="InterPro" id="IPR036390">
    <property type="entry name" value="WH_DNA-bd_sf"/>
</dbReference>
<dbReference type="Gene3D" id="1.10.10.10">
    <property type="entry name" value="Winged helix-like DNA-binding domain superfamily/Winged helix DNA-binding domain"/>
    <property type="match status" value="1"/>
</dbReference>
<dbReference type="SMART" id="SM00347">
    <property type="entry name" value="HTH_MARR"/>
    <property type="match status" value="1"/>
</dbReference>
<dbReference type="GO" id="GO:0003677">
    <property type="term" value="F:DNA binding"/>
    <property type="evidence" value="ECO:0007669"/>
    <property type="project" value="UniProtKB-KW"/>
</dbReference>
<proteinExistence type="predicted"/>
<keyword evidence="6" id="KW-1185">Reference proteome</keyword>
<accession>A0A1H2TSG5</accession>
<evidence type="ECO:0000256" key="2">
    <source>
        <dbReference type="ARBA" id="ARBA00023125"/>
    </source>
</evidence>
<keyword evidence="2 5" id="KW-0238">DNA-binding</keyword>
<dbReference type="RefSeq" id="WP_093751056.1">
    <property type="nucleotide sequence ID" value="NZ_BSYN01000002.1"/>
</dbReference>
<dbReference type="GO" id="GO:0003700">
    <property type="term" value="F:DNA-binding transcription factor activity"/>
    <property type="evidence" value="ECO:0007669"/>
    <property type="project" value="InterPro"/>
</dbReference>
<dbReference type="PROSITE" id="PS01117">
    <property type="entry name" value="HTH_MARR_1"/>
    <property type="match status" value="1"/>
</dbReference>
<keyword evidence="3" id="KW-0804">Transcription</keyword>
<dbReference type="PANTHER" id="PTHR42756:SF1">
    <property type="entry name" value="TRANSCRIPTIONAL REPRESSOR OF EMRAB OPERON"/>
    <property type="match status" value="1"/>
</dbReference>